<accession>A0AAX0RUR1</accession>
<reference evidence="5 6" key="1">
    <citation type="submission" date="2017-09" db="EMBL/GenBank/DDBJ databases">
        <title>Large-scale bioinformatics analysis of Bacillus genomes uncovers conserved roles of natural products in bacterial physiology.</title>
        <authorList>
            <consortium name="Agbiome Team Llc"/>
            <person name="Bleich R.M."/>
            <person name="Kirk G.J."/>
            <person name="Santa Maria K.C."/>
            <person name="Allen S.E."/>
            <person name="Farag S."/>
            <person name="Shank E.A."/>
            <person name="Bowers A."/>
        </authorList>
    </citation>
    <scope>NUCLEOTIDE SEQUENCE [LARGE SCALE GENOMIC DNA]</scope>
    <source>
        <strain evidence="5 6">AFS003229</strain>
    </source>
</reference>
<proteinExistence type="predicted"/>
<dbReference type="AlphaFoldDB" id="A0AAX0RUR1"/>
<dbReference type="PRINTS" id="PR00344">
    <property type="entry name" value="BCTRLSENSOR"/>
</dbReference>
<dbReference type="InterPro" id="IPR004358">
    <property type="entry name" value="Sig_transdc_His_kin-like_C"/>
</dbReference>
<evidence type="ECO:0000313" key="5">
    <source>
        <dbReference type="EMBL" id="PEJ24625.1"/>
    </source>
</evidence>
<dbReference type="InterPro" id="IPR003594">
    <property type="entry name" value="HATPase_dom"/>
</dbReference>
<dbReference type="InterPro" id="IPR036890">
    <property type="entry name" value="HATPase_C_sf"/>
</dbReference>
<evidence type="ECO:0000256" key="2">
    <source>
        <dbReference type="ARBA" id="ARBA00012438"/>
    </source>
</evidence>
<dbReference type="EC" id="2.7.13.3" evidence="2"/>
<dbReference type="Gene3D" id="3.30.565.10">
    <property type="entry name" value="Histidine kinase-like ATPase, C-terminal domain"/>
    <property type="match status" value="1"/>
</dbReference>
<sequence length="93" mass="10867">MIFVYLLYSYFNVSLCQQYVKKINLKVILIPVHEQQYVFEPFYRGENKKLKIRGLGLGLPFSKMLAKAQKGYLVLKESNEQGTTFTIIVEELN</sequence>
<dbReference type="GO" id="GO:0004673">
    <property type="term" value="F:protein histidine kinase activity"/>
    <property type="evidence" value="ECO:0007669"/>
    <property type="project" value="UniProtKB-EC"/>
</dbReference>
<evidence type="ECO:0000256" key="1">
    <source>
        <dbReference type="ARBA" id="ARBA00000085"/>
    </source>
</evidence>
<comment type="catalytic activity">
    <reaction evidence="1">
        <text>ATP + protein L-histidine = ADP + protein N-phospho-L-histidine.</text>
        <dbReference type="EC" id="2.7.13.3"/>
    </reaction>
</comment>
<dbReference type="Proteomes" id="UP000220106">
    <property type="component" value="Unassembled WGS sequence"/>
</dbReference>
<dbReference type="SUPFAM" id="SSF55874">
    <property type="entry name" value="ATPase domain of HSP90 chaperone/DNA topoisomerase II/histidine kinase"/>
    <property type="match status" value="1"/>
</dbReference>
<dbReference type="EMBL" id="NUEQ01000129">
    <property type="protein sequence ID" value="PEJ24625.1"/>
    <property type="molecule type" value="Genomic_DNA"/>
</dbReference>
<gene>
    <name evidence="5" type="ORF">CN689_27035</name>
</gene>
<evidence type="ECO:0000313" key="6">
    <source>
        <dbReference type="Proteomes" id="UP000220106"/>
    </source>
</evidence>
<dbReference type="GO" id="GO:0000160">
    <property type="term" value="P:phosphorelay signal transduction system"/>
    <property type="evidence" value="ECO:0007669"/>
    <property type="project" value="UniProtKB-KW"/>
</dbReference>
<protein>
    <recommendedName>
        <fullName evidence="2">histidine kinase</fullName>
        <ecNumber evidence="2">2.7.13.3</ecNumber>
    </recommendedName>
</protein>
<evidence type="ECO:0000256" key="3">
    <source>
        <dbReference type="ARBA" id="ARBA00023012"/>
    </source>
</evidence>
<keyword evidence="3" id="KW-0902">Two-component regulatory system</keyword>
<comment type="caution">
    <text evidence="5">The sequence shown here is derived from an EMBL/GenBank/DDBJ whole genome shotgun (WGS) entry which is preliminary data.</text>
</comment>
<name>A0AAX0RUR1_9BACI</name>
<evidence type="ECO:0000259" key="4">
    <source>
        <dbReference type="Pfam" id="PF02518"/>
    </source>
</evidence>
<dbReference type="Pfam" id="PF02518">
    <property type="entry name" value="HATPase_c"/>
    <property type="match status" value="1"/>
</dbReference>
<feature type="domain" description="Histidine kinase/HSP90-like ATPase" evidence="4">
    <location>
        <begin position="30"/>
        <end position="90"/>
    </location>
</feature>
<organism evidence="5 6">
    <name type="scientific">Peribacillus butanolivorans</name>
    <dbReference type="NCBI Taxonomy" id="421767"/>
    <lineage>
        <taxon>Bacteria</taxon>
        <taxon>Bacillati</taxon>
        <taxon>Bacillota</taxon>
        <taxon>Bacilli</taxon>
        <taxon>Bacillales</taxon>
        <taxon>Bacillaceae</taxon>
        <taxon>Peribacillus</taxon>
    </lineage>
</organism>